<accession>A0A9P8NEI2</accession>
<proteinExistence type="predicted"/>
<evidence type="ECO:0000313" key="1">
    <source>
        <dbReference type="EMBL" id="KAH1896079.1"/>
    </source>
</evidence>
<reference evidence="1" key="1">
    <citation type="submission" date="2021-08" db="EMBL/GenBank/DDBJ databases">
        <title>Global Aspergillus fumigatus from environmental and clinical sources.</title>
        <authorList>
            <person name="Barber A."/>
            <person name="Sae-Ong T."/>
        </authorList>
    </citation>
    <scope>NUCLEOTIDE SEQUENCE</scope>
    <source>
        <strain evidence="1">NRZ-2016-071</strain>
    </source>
</reference>
<comment type="caution">
    <text evidence="1">The sequence shown here is derived from an EMBL/GenBank/DDBJ whole genome shotgun (WGS) entry which is preliminary data.</text>
</comment>
<dbReference type="OMA" id="AHWIITF"/>
<evidence type="ECO:0000313" key="2">
    <source>
        <dbReference type="Proteomes" id="UP000813423"/>
    </source>
</evidence>
<name>A0A9P8NEI2_ASPFM</name>
<dbReference type="Proteomes" id="UP000813423">
    <property type="component" value="Unassembled WGS sequence"/>
</dbReference>
<sequence length="176" mass="20449">MDTMAKRTIKAQLVPTADCQAHWIITFSELGECINANLSGNTLHYTRHHLSRVLDTIEFQIRYGCPPIDQLKGDMWLPDHIMQRQEFCRCTEWVWGVIWWYTELGCIEKLSTDGIPLDELSDELLQRQTNALIASGCLEVEADTAMERSRNEEDNGQEVRSIKVMHRQFQHQEAEE</sequence>
<dbReference type="AlphaFoldDB" id="A0A9P8NEI2"/>
<protein>
    <submittedName>
        <fullName evidence="1">Uncharacterized protein</fullName>
    </submittedName>
</protein>
<dbReference type="EMBL" id="JAIBSC010000128">
    <property type="protein sequence ID" value="KAH1896079.1"/>
    <property type="molecule type" value="Genomic_DNA"/>
</dbReference>
<organism evidence="1 2">
    <name type="scientific">Aspergillus fumigatus</name>
    <name type="common">Neosartorya fumigata</name>
    <dbReference type="NCBI Taxonomy" id="746128"/>
    <lineage>
        <taxon>Eukaryota</taxon>
        <taxon>Fungi</taxon>
        <taxon>Dikarya</taxon>
        <taxon>Ascomycota</taxon>
        <taxon>Pezizomycotina</taxon>
        <taxon>Eurotiomycetes</taxon>
        <taxon>Eurotiomycetidae</taxon>
        <taxon>Eurotiales</taxon>
        <taxon>Aspergillaceae</taxon>
        <taxon>Aspergillus</taxon>
        <taxon>Aspergillus subgen. Fumigati</taxon>
    </lineage>
</organism>
<gene>
    <name evidence="1" type="ORF">KXV57_001489</name>
</gene>